<dbReference type="CDD" id="cd05123">
    <property type="entry name" value="STKc_AGC"/>
    <property type="match status" value="1"/>
</dbReference>
<feature type="region of interest" description="Disordered" evidence="8">
    <location>
        <begin position="1"/>
        <end position="26"/>
    </location>
</feature>
<dbReference type="PROSITE" id="PS00108">
    <property type="entry name" value="PROTEIN_KINASE_ST"/>
    <property type="match status" value="1"/>
</dbReference>
<keyword evidence="1" id="KW-0723">Serine/threonine-protein kinase</keyword>
<sequence>MGPKEATQMHTHHGLVSTSQKTKTRRSSALIDKSKTLRIQVDSESFSIFVPDESLTSGWLLSEVIRLSDRPDIVSFRTQICSDILDYSLTLYDRSLSRFKDNEDLIAIFSQQVTDEVCCSHFTPIKVIGKGGFSTVSQVRKKDTGQLYAVKTMDKEFVKGEDKVNQILTEKDIMTKVNHPFIVKMHWAFQTQKKLHLVLDFCPGGELFFHLHNLGRFTEEQAKFYFGEILLGLEHLHDNGVIYRDLKPENILLDIDGHIRLTDFGLSKQNLSHHQKTYSFCGSPEYMSPEMLNNQGHTRSVDFYSLGALLYEMLTGLSAFYDSNRSRMYWKILNEDLPVPNFLSKNAKSLLQGLMEKNPDLRLGNENGFKDIKDHPWCHNIQWDKLFNKLKLPPFRPAVRASNFDPEYTCLSVDSDFLDGNPNVVDEIFDGFDYSRPPYEDEEKTPEKYAFCDISSISTATSKSAGVINTSNMSQSDINNHKRQNSRALTTQEISMLSNLSLTENSLFSLKDIATKKPRLINTNPFPINATPARKIRRTSEAAQEGANFVGGIMINIPSLTEREEEYLSSQED</sequence>
<dbReference type="PROSITE" id="PS51285">
    <property type="entry name" value="AGC_KINASE_CTER"/>
    <property type="match status" value="1"/>
</dbReference>
<keyword evidence="4 7" id="KW-0547">Nucleotide-binding</keyword>
<dbReference type="InterPro" id="IPR000719">
    <property type="entry name" value="Prot_kinase_dom"/>
</dbReference>
<evidence type="ECO:0000256" key="7">
    <source>
        <dbReference type="PROSITE-ProRule" id="PRU10141"/>
    </source>
</evidence>
<dbReference type="PROSITE" id="PS00107">
    <property type="entry name" value="PROTEIN_KINASE_ATP"/>
    <property type="match status" value="1"/>
</dbReference>
<feature type="domain" description="AGC-kinase C-terminal" evidence="10">
    <location>
        <begin position="379"/>
        <end position="444"/>
    </location>
</feature>
<keyword evidence="3" id="KW-0808">Transferase</keyword>
<dbReference type="PANTHER" id="PTHR24351">
    <property type="entry name" value="RIBOSOMAL PROTEIN S6 KINASE"/>
    <property type="match status" value="1"/>
</dbReference>
<reference evidence="11" key="1">
    <citation type="submission" date="2021-09" db="EMBL/GenBank/DDBJ databases">
        <authorList>
            <consortium name="AG Swart"/>
            <person name="Singh M."/>
            <person name="Singh A."/>
            <person name="Seah K."/>
            <person name="Emmerich C."/>
        </authorList>
    </citation>
    <scope>NUCLEOTIDE SEQUENCE</scope>
    <source>
        <strain evidence="11">ATCC30299</strain>
    </source>
</reference>
<dbReference type="InterPro" id="IPR000961">
    <property type="entry name" value="AGC-kinase_C"/>
</dbReference>
<dbReference type="FunFam" id="1.10.510.10:FF:000008">
    <property type="entry name" value="Non-specific serine/threonine protein kinase"/>
    <property type="match status" value="1"/>
</dbReference>
<dbReference type="SMART" id="SM00133">
    <property type="entry name" value="S_TK_X"/>
    <property type="match status" value="1"/>
</dbReference>
<protein>
    <submittedName>
        <fullName evidence="11">Uncharacterized protein</fullName>
    </submittedName>
</protein>
<keyword evidence="5" id="KW-0418">Kinase</keyword>
<proteinExistence type="predicted"/>
<dbReference type="Gene3D" id="3.30.200.20">
    <property type="entry name" value="Phosphorylase Kinase, domain 1"/>
    <property type="match status" value="1"/>
</dbReference>
<dbReference type="InterPro" id="IPR008271">
    <property type="entry name" value="Ser/Thr_kinase_AS"/>
</dbReference>
<dbReference type="FunFam" id="3.30.200.20:FF:000042">
    <property type="entry name" value="Aurora kinase A"/>
    <property type="match status" value="1"/>
</dbReference>
<dbReference type="EMBL" id="CAJZBQ010000013">
    <property type="protein sequence ID" value="CAG9315247.1"/>
    <property type="molecule type" value="Genomic_DNA"/>
</dbReference>
<comment type="caution">
    <text evidence="11">The sequence shown here is derived from an EMBL/GenBank/DDBJ whole genome shotgun (WGS) entry which is preliminary data.</text>
</comment>
<evidence type="ECO:0000256" key="8">
    <source>
        <dbReference type="SAM" id="MobiDB-lite"/>
    </source>
</evidence>
<organism evidence="11 12">
    <name type="scientific">Blepharisma stoltei</name>
    <dbReference type="NCBI Taxonomy" id="1481888"/>
    <lineage>
        <taxon>Eukaryota</taxon>
        <taxon>Sar</taxon>
        <taxon>Alveolata</taxon>
        <taxon>Ciliophora</taxon>
        <taxon>Postciliodesmatophora</taxon>
        <taxon>Heterotrichea</taxon>
        <taxon>Heterotrichida</taxon>
        <taxon>Blepharismidae</taxon>
        <taxon>Blepharisma</taxon>
    </lineage>
</organism>
<evidence type="ECO:0000256" key="6">
    <source>
        <dbReference type="ARBA" id="ARBA00022840"/>
    </source>
</evidence>
<evidence type="ECO:0000259" key="10">
    <source>
        <dbReference type="PROSITE" id="PS51285"/>
    </source>
</evidence>
<dbReference type="Pfam" id="PF00069">
    <property type="entry name" value="Pkinase"/>
    <property type="match status" value="1"/>
</dbReference>
<feature type="domain" description="Protein kinase" evidence="9">
    <location>
        <begin position="122"/>
        <end position="378"/>
    </location>
</feature>
<keyword evidence="6 7" id="KW-0067">ATP-binding</keyword>
<dbReference type="SUPFAM" id="SSF56112">
    <property type="entry name" value="Protein kinase-like (PK-like)"/>
    <property type="match status" value="1"/>
</dbReference>
<evidence type="ECO:0000256" key="1">
    <source>
        <dbReference type="ARBA" id="ARBA00022527"/>
    </source>
</evidence>
<feature type="binding site" evidence="7">
    <location>
        <position position="151"/>
    </location>
    <ligand>
        <name>ATP</name>
        <dbReference type="ChEBI" id="CHEBI:30616"/>
    </ligand>
</feature>
<dbReference type="InterPro" id="IPR045270">
    <property type="entry name" value="STKc_AGC"/>
</dbReference>
<dbReference type="GO" id="GO:0004674">
    <property type="term" value="F:protein serine/threonine kinase activity"/>
    <property type="evidence" value="ECO:0007669"/>
    <property type="project" value="UniProtKB-KW"/>
</dbReference>
<keyword evidence="2" id="KW-0597">Phosphoprotein</keyword>
<evidence type="ECO:0000256" key="2">
    <source>
        <dbReference type="ARBA" id="ARBA00022553"/>
    </source>
</evidence>
<dbReference type="PROSITE" id="PS50011">
    <property type="entry name" value="PROTEIN_KINASE_DOM"/>
    <property type="match status" value="1"/>
</dbReference>
<dbReference type="InterPro" id="IPR017441">
    <property type="entry name" value="Protein_kinase_ATP_BS"/>
</dbReference>
<dbReference type="AlphaFoldDB" id="A0AAU9IPV3"/>
<evidence type="ECO:0000256" key="4">
    <source>
        <dbReference type="ARBA" id="ARBA00022741"/>
    </source>
</evidence>
<evidence type="ECO:0000256" key="3">
    <source>
        <dbReference type="ARBA" id="ARBA00022679"/>
    </source>
</evidence>
<dbReference type="Proteomes" id="UP001162131">
    <property type="component" value="Unassembled WGS sequence"/>
</dbReference>
<name>A0AAU9IPV3_9CILI</name>
<dbReference type="SMART" id="SM00220">
    <property type="entry name" value="S_TKc"/>
    <property type="match status" value="1"/>
</dbReference>
<gene>
    <name evidence="11" type="ORF">BSTOLATCC_MIC13021</name>
</gene>
<keyword evidence="12" id="KW-1185">Reference proteome</keyword>
<evidence type="ECO:0000259" key="9">
    <source>
        <dbReference type="PROSITE" id="PS50011"/>
    </source>
</evidence>
<dbReference type="InterPro" id="IPR011009">
    <property type="entry name" value="Kinase-like_dom_sf"/>
</dbReference>
<evidence type="ECO:0000313" key="12">
    <source>
        <dbReference type="Proteomes" id="UP001162131"/>
    </source>
</evidence>
<dbReference type="Gene3D" id="1.10.510.10">
    <property type="entry name" value="Transferase(Phosphotransferase) domain 1"/>
    <property type="match status" value="1"/>
</dbReference>
<evidence type="ECO:0000313" key="11">
    <source>
        <dbReference type="EMBL" id="CAG9315247.1"/>
    </source>
</evidence>
<evidence type="ECO:0000256" key="5">
    <source>
        <dbReference type="ARBA" id="ARBA00022777"/>
    </source>
</evidence>
<accession>A0AAU9IPV3</accession>
<dbReference type="GO" id="GO:0005524">
    <property type="term" value="F:ATP binding"/>
    <property type="evidence" value="ECO:0007669"/>
    <property type="project" value="UniProtKB-UniRule"/>
</dbReference>